<evidence type="ECO:0000256" key="2">
    <source>
        <dbReference type="ARBA" id="ARBA00001933"/>
    </source>
</evidence>
<dbReference type="GO" id="GO:0005524">
    <property type="term" value="F:ATP binding"/>
    <property type="evidence" value="ECO:0007669"/>
    <property type="project" value="InterPro"/>
</dbReference>
<dbReference type="CDD" id="cd00430">
    <property type="entry name" value="PLPDE_III_AR"/>
    <property type="match status" value="1"/>
</dbReference>
<dbReference type="SUPFAM" id="SSF51419">
    <property type="entry name" value="PLP-binding barrel"/>
    <property type="match status" value="1"/>
</dbReference>
<comment type="similarity">
    <text evidence="5">Belongs to the alanine racemase family.</text>
</comment>
<dbReference type="Gene3D" id="2.40.37.10">
    <property type="entry name" value="Lyase, Ornithine Decarboxylase, Chain A, domain 1"/>
    <property type="match status" value="1"/>
</dbReference>
<evidence type="ECO:0000256" key="7">
    <source>
        <dbReference type="PIRSR" id="PIRSR600821-52"/>
    </source>
</evidence>
<dbReference type="PRINTS" id="PR00992">
    <property type="entry name" value="ALARACEMASE"/>
</dbReference>
<dbReference type="InterPro" id="IPR009006">
    <property type="entry name" value="Ala_racemase/Decarboxylase_C"/>
</dbReference>
<dbReference type="OrthoDB" id="9801978at2"/>
<organism evidence="9 10">
    <name type="scientific">Tangfeifania diversioriginum</name>
    <dbReference type="NCBI Taxonomy" id="1168035"/>
    <lineage>
        <taxon>Bacteria</taxon>
        <taxon>Pseudomonadati</taxon>
        <taxon>Bacteroidota</taxon>
        <taxon>Bacteroidia</taxon>
        <taxon>Marinilabiliales</taxon>
        <taxon>Prolixibacteraceae</taxon>
        <taxon>Tangfeifania</taxon>
    </lineage>
</organism>
<comment type="function">
    <text evidence="5">Catalyzes the interconversion of L-alanine and D-alanine. May also act on other amino acids.</text>
</comment>
<dbReference type="SUPFAM" id="SSF53244">
    <property type="entry name" value="MurD-like peptide ligases, peptide-binding domain"/>
    <property type="match status" value="1"/>
</dbReference>
<comment type="cofactor">
    <cofactor evidence="2 5 6">
        <name>pyridoxal 5'-phosphate</name>
        <dbReference type="ChEBI" id="CHEBI:597326"/>
    </cofactor>
</comment>
<dbReference type="InterPro" id="IPR035911">
    <property type="entry name" value="MurE/MurF_N"/>
</dbReference>
<dbReference type="PANTHER" id="PTHR30511:SF0">
    <property type="entry name" value="ALANINE RACEMASE, CATABOLIC-RELATED"/>
    <property type="match status" value="1"/>
</dbReference>
<dbReference type="FunFam" id="3.20.20.10:FF:000002">
    <property type="entry name" value="Alanine racemase"/>
    <property type="match status" value="1"/>
</dbReference>
<dbReference type="Gene3D" id="3.40.1390.10">
    <property type="entry name" value="MurE/MurF, N-terminal domain"/>
    <property type="match status" value="1"/>
</dbReference>
<dbReference type="GO" id="GO:0005829">
    <property type="term" value="C:cytosol"/>
    <property type="evidence" value="ECO:0007669"/>
    <property type="project" value="TreeGrafter"/>
</dbReference>
<dbReference type="Gene3D" id="3.20.20.10">
    <property type="entry name" value="Alanine racemase"/>
    <property type="match status" value="1"/>
</dbReference>
<keyword evidence="9" id="KW-0436">Ligase</keyword>
<dbReference type="GO" id="GO:0030170">
    <property type="term" value="F:pyridoxal phosphate binding"/>
    <property type="evidence" value="ECO:0007669"/>
    <property type="project" value="UniProtKB-UniRule"/>
</dbReference>
<dbReference type="NCBIfam" id="NF008897">
    <property type="entry name" value="PRK11930.1"/>
    <property type="match status" value="1"/>
</dbReference>
<accession>A0A1M6HTG1</accession>
<sequence length="824" mass="91999">MTITNSILEISQIIEGKLFAPPDFSDWRIEKIVTDSRTYFGGKNALFFALVGPRNNGHHFIPELIKKGVTAFIVSEKKFITGDAAFILVKNTTSALQKLAAFHRARFQYPVVGITGSNGKTIVKEWLHEILSGQLKIIRSPKSYNSQTGVPLSVLLMDNNYNLAIFEAGISQPGEMAKLQPIIKPEVGILTNIGDAHQENFKSKKQKLLEKLQLFKSAKQLVFNIDNELVGKEAQHFCSENSIKPVSWSLKNNNALLKFKHQAVGGKSNLSVVYNDEKFEFTVPFADESSIENACHCFVATLLLAKNARETLNVYTRLAPLAMRLEIKKGVNNCLLINDYYNSDLTSFSIALSVLHQQSKKGHLNKLVILSDIQQTGIPPKKLYRQINQLLAQWQINEIVGIGPEITAHSNEFTLPKSFYPATENFIKHRYKNQFSNAVILIKGARSFTFEKIAALLQQKAHQTVLEIDLNALVNNLNVFRSLLRPETKIMVMVKAFSYGTGDVEIAQLLQYQNVDSLAVAVADEGVELRNAGIQTPIIVMNPEQHSFQNIIDYRLEPNIYGEEVLLNFKKAVSENALNNYPVHLKIDTGMNRLGFKTRQEIKTIVSEISSGSQLRIKSVFSHLAASDNPDFDTFTQEQFNCFDILSEKITRAFPYKIDRHILNSAGIERFPEKQYEMVRLGIGLYGISATGLPLQNISTFKSSVSQVKKVSPGETIGYGRKGKIDRESEIAIVPVGYADGLDRKLSNGTGQARVNGQRVPITGTICMDMLMLDVTGKNVSAGDEVEFFGPHLSVSEVAEKAGTIPYEILTGISQRVKRVYLFE</sequence>
<dbReference type="InterPro" id="IPR001608">
    <property type="entry name" value="Ala_racemase_N"/>
</dbReference>
<evidence type="ECO:0000259" key="8">
    <source>
        <dbReference type="SMART" id="SM01005"/>
    </source>
</evidence>
<dbReference type="InterPro" id="IPR000821">
    <property type="entry name" value="Ala_racemase"/>
</dbReference>
<comment type="catalytic activity">
    <reaction evidence="1 5">
        <text>L-alanine = D-alanine</text>
        <dbReference type="Rhea" id="RHEA:20249"/>
        <dbReference type="ChEBI" id="CHEBI:57416"/>
        <dbReference type="ChEBI" id="CHEBI:57972"/>
        <dbReference type="EC" id="5.1.1.1"/>
    </reaction>
</comment>
<dbReference type="InterPro" id="IPR036565">
    <property type="entry name" value="Mur-like_cat_sf"/>
</dbReference>
<evidence type="ECO:0000313" key="9">
    <source>
        <dbReference type="EMBL" id="SHJ25428.1"/>
    </source>
</evidence>
<evidence type="ECO:0000256" key="1">
    <source>
        <dbReference type="ARBA" id="ARBA00000316"/>
    </source>
</evidence>
<keyword evidence="10" id="KW-1185">Reference proteome</keyword>
<dbReference type="Gene3D" id="3.40.1190.10">
    <property type="entry name" value="Mur-like, catalytic domain"/>
    <property type="match status" value="1"/>
</dbReference>
<dbReference type="Pfam" id="PF01225">
    <property type="entry name" value="Mur_ligase"/>
    <property type="match status" value="1"/>
</dbReference>
<dbReference type="EC" id="5.1.1.1" evidence="5"/>
<dbReference type="GO" id="GO:0008784">
    <property type="term" value="F:alanine racemase activity"/>
    <property type="evidence" value="ECO:0007669"/>
    <property type="project" value="UniProtKB-UniRule"/>
</dbReference>
<dbReference type="SUPFAM" id="SSF63418">
    <property type="entry name" value="MurE/MurF N-terminal domain"/>
    <property type="match status" value="1"/>
</dbReference>
<dbReference type="NCBIfam" id="TIGR00492">
    <property type="entry name" value="alr"/>
    <property type="match status" value="1"/>
</dbReference>
<evidence type="ECO:0000313" key="10">
    <source>
        <dbReference type="Proteomes" id="UP000184050"/>
    </source>
</evidence>
<dbReference type="SUPFAM" id="SSF53623">
    <property type="entry name" value="MurD-like peptide ligases, catalytic domain"/>
    <property type="match status" value="1"/>
</dbReference>
<dbReference type="GO" id="GO:0016881">
    <property type="term" value="F:acid-amino acid ligase activity"/>
    <property type="evidence" value="ECO:0007669"/>
    <property type="project" value="InterPro"/>
</dbReference>
<dbReference type="EMBL" id="FQZE01000014">
    <property type="protein sequence ID" value="SHJ25428.1"/>
    <property type="molecule type" value="Genomic_DNA"/>
</dbReference>
<dbReference type="PANTHER" id="PTHR30511">
    <property type="entry name" value="ALANINE RACEMASE"/>
    <property type="match status" value="1"/>
</dbReference>
<feature type="modified residue" description="N6-(pyridoxal phosphate)lysine" evidence="5 6">
    <location>
        <position position="495"/>
    </location>
</feature>
<keyword evidence="3 5" id="KW-0663">Pyridoxal phosphate</keyword>
<dbReference type="HAMAP" id="MF_01201">
    <property type="entry name" value="Ala_racemase"/>
    <property type="match status" value="1"/>
</dbReference>
<evidence type="ECO:0000256" key="4">
    <source>
        <dbReference type="ARBA" id="ARBA00023235"/>
    </source>
</evidence>
<evidence type="ECO:0000256" key="3">
    <source>
        <dbReference type="ARBA" id="ARBA00022898"/>
    </source>
</evidence>
<dbReference type="UniPathway" id="UPA00042">
    <property type="reaction ID" value="UER00497"/>
</dbReference>
<dbReference type="SMART" id="SM01005">
    <property type="entry name" value="Ala_racemase_C"/>
    <property type="match status" value="1"/>
</dbReference>
<evidence type="ECO:0000256" key="5">
    <source>
        <dbReference type="HAMAP-Rule" id="MF_01201"/>
    </source>
</evidence>
<proteinExistence type="inferred from homology"/>
<dbReference type="Gene3D" id="3.90.190.20">
    <property type="entry name" value="Mur ligase, C-terminal domain"/>
    <property type="match status" value="1"/>
</dbReference>
<dbReference type="AlphaFoldDB" id="A0A1M6HTG1"/>
<dbReference type="Pfam" id="PF00842">
    <property type="entry name" value="Ala_racemase_C"/>
    <property type="match status" value="1"/>
</dbReference>
<dbReference type="InterPro" id="IPR036615">
    <property type="entry name" value="Mur_ligase_C_dom_sf"/>
</dbReference>
<dbReference type="InterPro" id="IPR000713">
    <property type="entry name" value="Mur_ligase_N"/>
</dbReference>
<dbReference type="InterPro" id="IPR011079">
    <property type="entry name" value="Ala_racemase_C"/>
</dbReference>
<keyword evidence="4 5" id="KW-0413">Isomerase</keyword>
<comment type="pathway">
    <text evidence="5">Amino-acid biosynthesis; D-alanine biosynthesis; D-alanine from L-alanine: step 1/1.</text>
</comment>
<dbReference type="InterPro" id="IPR029066">
    <property type="entry name" value="PLP-binding_barrel"/>
</dbReference>
<dbReference type="InterPro" id="IPR013221">
    <property type="entry name" value="Mur_ligase_cen"/>
</dbReference>
<dbReference type="Pfam" id="PF08245">
    <property type="entry name" value="Mur_ligase_M"/>
    <property type="match status" value="1"/>
</dbReference>
<dbReference type="Proteomes" id="UP000184050">
    <property type="component" value="Unassembled WGS sequence"/>
</dbReference>
<evidence type="ECO:0000256" key="6">
    <source>
        <dbReference type="PIRSR" id="PIRSR600821-50"/>
    </source>
</evidence>
<feature type="domain" description="Alanine racemase C-terminal" evidence="8">
    <location>
        <begin position="698"/>
        <end position="822"/>
    </location>
</feature>
<dbReference type="GO" id="GO:0030632">
    <property type="term" value="P:D-alanine biosynthetic process"/>
    <property type="evidence" value="ECO:0007669"/>
    <property type="project" value="UniProtKB-UniRule"/>
</dbReference>
<name>A0A1M6HTG1_9BACT</name>
<feature type="active site" description="Proton acceptor; specific for D-alanine" evidence="5">
    <location>
        <position position="495"/>
    </location>
</feature>
<protein>
    <recommendedName>
        <fullName evidence="5">Alanine racemase</fullName>
        <ecNumber evidence="5">5.1.1.1</ecNumber>
    </recommendedName>
</protein>
<gene>
    <name evidence="9" type="ORF">SAMN05444280_11478</name>
</gene>
<dbReference type="Pfam" id="PF01168">
    <property type="entry name" value="Ala_racemase_N"/>
    <property type="match status" value="1"/>
</dbReference>
<dbReference type="RefSeq" id="WP_073169131.1">
    <property type="nucleotide sequence ID" value="NZ_FQZE01000014.1"/>
</dbReference>
<feature type="binding site" evidence="5 7">
    <location>
        <position position="768"/>
    </location>
    <ligand>
        <name>substrate</name>
    </ligand>
</feature>
<dbReference type="SUPFAM" id="SSF50621">
    <property type="entry name" value="Alanine racemase C-terminal domain-like"/>
    <property type="match status" value="1"/>
</dbReference>
<feature type="active site" description="Proton acceptor; specific for L-alanine" evidence="5">
    <location>
        <position position="719"/>
    </location>
</feature>
<feature type="binding site" evidence="5 7">
    <location>
        <position position="593"/>
    </location>
    <ligand>
        <name>substrate</name>
    </ligand>
</feature>
<reference evidence="9 10" key="1">
    <citation type="submission" date="2016-11" db="EMBL/GenBank/DDBJ databases">
        <authorList>
            <person name="Jaros S."/>
            <person name="Januszkiewicz K."/>
            <person name="Wedrychowicz H."/>
        </authorList>
    </citation>
    <scope>NUCLEOTIDE SEQUENCE [LARGE SCALE GENOMIC DNA]</scope>
    <source>
        <strain evidence="9 10">DSM 27063</strain>
    </source>
</reference>
<dbReference type="STRING" id="1168035.SAMN05444280_11478"/>